<gene>
    <name evidence="2" type="ORF">KC729_10970</name>
</gene>
<comment type="caution">
    <text evidence="2">The sequence shown here is derived from an EMBL/GenBank/DDBJ whole genome shotgun (WGS) entry which is preliminary data.</text>
</comment>
<feature type="transmembrane region" description="Helical" evidence="1">
    <location>
        <begin position="58"/>
        <end position="77"/>
    </location>
</feature>
<evidence type="ECO:0000313" key="3">
    <source>
        <dbReference type="Proteomes" id="UP000697710"/>
    </source>
</evidence>
<accession>A0A956M113</accession>
<reference evidence="2" key="1">
    <citation type="submission" date="2020-04" db="EMBL/GenBank/DDBJ databases">
        <authorList>
            <person name="Zhang T."/>
        </authorList>
    </citation>
    <scope>NUCLEOTIDE SEQUENCE</scope>
    <source>
        <strain evidence="2">HKST-UBA01</strain>
    </source>
</reference>
<keyword evidence="1" id="KW-0472">Membrane</keyword>
<protein>
    <recommendedName>
        <fullName evidence="4">Undecaprenyl/decaprenyl-phosphate alpha-N-acetylglucosaminyl 1-phosphate transferase</fullName>
    </recommendedName>
</protein>
<sequence>MSSVEAGSGFAFGAVLAAMLSALSAIWWRWRLRGPQWIDAPRSDRHHRDATSKAGGPTWLTGFLVGAIGIWLLRFRGVDSSRTLGADDLALAVVAAAAVLGYLLGDLDDRDRLRPLPKAILQASLVVAAWACCAVGAGPVAGPAWLWLGAAL</sequence>
<organism evidence="2 3">
    <name type="scientific">Eiseniibacteriota bacterium</name>
    <dbReference type="NCBI Taxonomy" id="2212470"/>
    <lineage>
        <taxon>Bacteria</taxon>
        <taxon>Candidatus Eiseniibacteriota</taxon>
    </lineage>
</organism>
<feature type="non-terminal residue" evidence="2">
    <location>
        <position position="152"/>
    </location>
</feature>
<feature type="transmembrane region" description="Helical" evidence="1">
    <location>
        <begin position="89"/>
        <end position="107"/>
    </location>
</feature>
<dbReference type="AlphaFoldDB" id="A0A956M113"/>
<evidence type="ECO:0000256" key="1">
    <source>
        <dbReference type="SAM" id="Phobius"/>
    </source>
</evidence>
<name>A0A956M113_UNCEI</name>
<proteinExistence type="predicted"/>
<dbReference type="EMBL" id="JAGQHR010000321">
    <property type="protein sequence ID" value="MCA9728197.1"/>
    <property type="molecule type" value="Genomic_DNA"/>
</dbReference>
<feature type="transmembrane region" description="Helical" evidence="1">
    <location>
        <begin position="6"/>
        <end position="28"/>
    </location>
</feature>
<keyword evidence="1" id="KW-1133">Transmembrane helix</keyword>
<evidence type="ECO:0000313" key="2">
    <source>
        <dbReference type="EMBL" id="MCA9728197.1"/>
    </source>
</evidence>
<keyword evidence="1" id="KW-0812">Transmembrane</keyword>
<dbReference type="Proteomes" id="UP000697710">
    <property type="component" value="Unassembled WGS sequence"/>
</dbReference>
<reference evidence="2" key="2">
    <citation type="journal article" date="2021" name="Microbiome">
        <title>Successional dynamics and alternative stable states in a saline activated sludge microbial community over 9 years.</title>
        <authorList>
            <person name="Wang Y."/>
            <person name="Ye J."/>
            <person name="Ju F."/>
            <person name="Liu L."/>
            <person name="Boyd J.A."/>
            <person name="Deng Y."/>
            <person name="Parks D.H."/>
            <person name="Jiang X."/>
            <person name="Yin X."/>
            <person name="Woodcroft B.J."/>
            <person name="Tyson G.W."/>
            <person name="Hugenholtz P."/>
            <person name="Polz M.F."/>
            <person name="Zhang T."/>
        </authorList>
    </citation>
    <scope>NUCLEOTIDE SEQUENCE</scope>
    <source>
        <strain evidence="2">HKST-UBA01</strain>
    </source>
</reference>
<feature type="transmembrane region" description="Helical" evidence="1">
    <location>
        <begin position="119"/>
        <end position="148"/>
    </location>
</feature>
<evidence type="ECO:0008006" key="4">
    <source>
        <dbReference type="Google" id="ProtNLM"/>
    </source>
</evidence>